<evidence type="ECO:0000256" key="3">
    <source>
        <dbReference type="ARBA" id="ARBA00022833"/>
    </source>
</evidence>
<keyword evidence="5" id="KW-0812">Transmembrane</keyword>
<name>A0A7J6H266_CANSA</name>
<evidence type="ECO:0000313" key="7">
    <source>
        <dbReference type="EMBL" id="KAF4389287.1"/>
    </source>
</evidence>
<dbReference type="SMART" id="SM00614">
    <property type="entry name" value="ZnF_BED"/>
    <property type="match status" value="1"/>
</dbReference>
<dbReference type="GO" id="GO:0008270">
    <property type="term" value="F:zinc ion binding"/>
    <property type="evidence" value="ECO:0007669"/>
    <property type="project" value="UniProtKB-KW"/>
</dbReference>
<keyword evidence="1" id="KW-0479">Metal-binding</keyword>
<dbReference type="EMBL" id="JAATIQ010000068">
    <property type="protein sequence ID" value="KAF4389287.1"/>
    <property type="molecule type" value="Genomic_DNA"/>
</dbReference>
<evidence type="ECO:0000256" key="1">
    <source>
        <dbReference type="ARBA" id="ARBA00022723"/>
    </source>
</evidence>
<organism evidence="7 8">
    <name type="scientific">Cannabis sativa</name>
    <name type="common">Hemp</name>
    <name type="synonym">Marijuana</name>
    <dbReference type="NCBI Taxonomy" id="3483"/>
    <lineage>
        <taxon>Eukaryota</taxon>
        <taxon>Viridiplantae</taxon>
        <taxon>Streptophyta</taxon>
        <taxon>Embryophyta</taxon>
        <taxon>Tracheophyta</taxon>
        <taxon>Spermatophyta</taxon>
        <taxon>Magnoliopsida</taxon>
        <taxon>eudicotyledons</taxon>
        <taxon>Gunneridae</taxon>
        <taxon>Pentapetalae</taxon>
        <taxon>rosids</taxon>
        <taxon>fabids</taxon>
        <taxon>Rosales</taxon>
        <taxon>Cannabaceae</taxon>
        <taxon>Cannabis</taxon>
    </lineage>
</organism>
<evidence type="ECO:0000313" key="8">
    <source>
        <dbReference type="Proteomes" id="UP000583929"/>
    </source>
</evidence>
<dbReference type="Pfam" id="PF02892">
    <property type="entry name" value="zf-BED"/>
    <property type="match status" value="1"/>
</dbReference>
<evidence type="ECO:0000256" key="2">
    <source>
        <dbReference type="ARBA" id="ARBA00022771"/>
    </source>
</evidence>
<dbReference type="PROSITE" id="PS50808">
    <property type="entry name" value="ZF_BED"/>
    <property type="match status" value="1"/>
</dbReference>
<gene>
    <name evidence="7" type="ORF">G4B88_003100</name>
</gene>
<keyword evidence="3" id="KW-0862">Zinc</keyword>
<feature type="domain" description="BED-type" evidence="6">
    <location>
        <begin position="71"/>
        <end position="136"/>
    </location>
</feature>
<keyword evidence="5" id="KW-0472">Membrane</keyword>
<keyword evidence="5" id="KW-1133">Transmembrane helix</keyword>
<dbReference type="Proteomes" id="UP000583929">
    <property type="component" value="Unassembled WGS sequence"/>
</dbReference>
<dbReference type="GO" id="GO:0003677">
    <property type="term" value="F:DNA binding"/>
    <property type="evidence" value="ECO:0007669"/>
    <property type="project" value="InterPro"/>
</dbReference>
<dbReference type="InterPro" id="IPR003656">
    <property type="entry name" value="Znf_BED"/>
</dbReference>
<proteinExistence type="predicted"/>
<evidence type="ECO:0000259" key="6">
    <source>
        <dbReference type="PROSITE" id="PS50808"/>
    </source>
</evidence>
<keyword evidence="2 4" id="KW-0863">Zinc-finger</keyword>
<dbReference type="AlphaFoldDB" id="A0A7J6H266"/>
<evidence type="ECO:0000256" key="5">
    <source>
        <dbReference type="SAM" id="Phobius"/>
    </source>
</evidence>
<reference evidence="7 8" key="1">
    <citation type="journal article" date="2020" name="bioRxiv">
        <title>Sequence and annotation of 42 cannabis genomes reveals extensive copy number variation in cannabinoid synthesis and pathogen resistance genes.</title>
        <authorList>
            <person name="Mckernan K.J."/>
            <person name="Helbert Y."/>
            <person name="Kane L.T."/>
            <person name="Ebling H."/>
            <person name="Zhang L."/>
            <person name="Liu B."/>
            <person name="Eaton Z."/>
            <person name="Mclaughlin S."/>
            <person name="Kingan S."/>
            <person name="Baybayan P."/>
            <person name="Concepcion G."/>
            <person name="Jordan M."/>
            <person name="Riva A."/>
            <person name="Barbazuk W."/>
            <person name="Harkins T."/>
        </authorList>
    </citation>
    <scope>NUCLEOTIDE SEQUENCE [LARGE SCALE GENOMIC DNA]</scope>
    <source>
        <strain evidence="8">cv. Jamaican Lion 4</strain>
        <tissue evidence="7">Leaf</tissue>
    </source>
</reference>
<protein>
    <recommendedName>
        <fullName evidence="6">BED-type domain-containing protein</fullName>
    </recommendedName>
</protein>
<evidence type="ECO:0000256" key="4">
    <source>
        <dbReference type="PROSITE-ProRule" id="PRU00027"/>
    </source>
</evidence>
<accession>A0A7J6H266</accession>
<sequence length="212" mass="23929">MGLTKAPLVVVVVISVPVLNVYDVLFCRSLLMENEEENVDDEVQKWIQSVESEEKKKAKIKIPQKRKRQGTRTSGIWDHFTIVKKMVKGANGKEEERERAQCNYCEADYAADSKNCGPSTLWRNIEHKCKQCPFNTYVQKHTKQGMIFDYFTKTIQDSEIVVLPNSSNDQQTTENATFKSNASSKESCITSTGTEITTTTTSGALNSGRFIL</sequence>
<comment type="caution">
    <text evidence="7">The sequence shown here is derived from an EMBL/GenBank/DDBJ whole genome shotgun (WGS) entry which is preliminary data.</text>
</comment>
<feature type="transmembrane region" description="Helical" evidence="5">
    <location>
        <begin position="6"/>
        <end position="25"/>
    </location>
</feature>
<keyword evidence="8" id="KW-1185">Reference proteome</keyword>